<dbReference type="PRINTS" id="PR00368">
    <property type="entry name" value="FADPNR"/>
</dbReference>
<evidence type="ECO:0000256" key="7">
    <source>
        <dbReference type="ARBA" id="ARBA00022827"/>
    </source>
</evidence>
<evidence type="ECO:0000256" key="10">
    <source>
        <dbReference type="NCBIfam" id="TIGR00551"/>
    </source>
</evidence>
<comment type="pathway">
    <text evidence="2 12">Cofactor biosynthesis; NAD(+) biosynthesis; iminoaspartate from L-aspartate (oxidase route): step 1/1.</text>
</comment>
<evidence type="ECO:0000259" key="14">
    <source>
        <dbReference type="Pfam" id="PF02910"/>
    </source>
</evidence>
<feature type="domain" description="Fumarate reductase/succinate dehydrogenase flavoprotein-like C-terminal" evidence="14">
    <location>
        <begin position="450"/>
        <end position="533"/>
    </location>
</feature>
<comment type="subcellular location">
    <subcellularLocation>
        <location evidence="12">Cytoplasm</location>
    </subcellularLocation>
</comment>
<evidence type="ECO:0000313" key="15">
    <source>
        <dbReference type="EMBL" id="SDZ91540.1"/>
    </source>
</evidence>
<reference evidence="15 16" key="1">
    <citation type="submission" date="2016-10" db="EMBL/GenBank/DDBJ databases">
        <authorList>
            <person name="de Groot N.N."/>
        </authorList>
    </citation>
    <scope>NUCLEOTIDE SEQUENCE [LARGE SCALE GENOMIC DNA]</scope>
    <source>
        <strain evidence="15 16">Vu-144</strain>
    </source>
</reference>
<name>A0A1H3WX43_9BACT</name>
<dbReference type="FunFam" id="3.90.700.10:FF:000002">
    <property type="entry name" value="L-aspartate oxidase"/>
    <property type="match status" value="1"/>
</dbReference>
<evidence type="ECO:0000256" key="8">
    <source>
        <dbReference type="ARBA" id="ARBA00023002"/>
    </source>
</evidence>
<dbReference type="NCBIfam" id="TIGR00551">
    <property type="entry name" value="nadB"/>
    <property type="match status" value="1"/>
</dbReference>
<dbReference type="Pfam" id="PF00890">
    <property type="entry name" value="FAD_binding_2"/>
    <property type="match status" value="1"/>
</dbReference>
<gene>
    <name evidence="15" type="ORF">SAMN05192529_10452</name>
</gene>
<keyword evidence="8 12" id="KW-0560">Oxidoreductase</keyword>
<dbReference type="EMBL" id="FNQY01000004">
    <property type="protein sequence ID" value="SDZ91540.1"/>
    <property type="molecule type" value="Genomic_DNA"/>
</dbReference>
<dbReference type="Proteomes" id="UP000199041">
    <property type="component" value="Unassembled WGS sequence"/>
</dbReference>
<evidence type="ECO:0000256" key="1">
    <source>
        <dbReference type="ARBA" id="ARBA00001974"/>
    </source>
</evidence>
<evidence type="ECO:0000256" key="9">
    <source>
        <dbReference type="ARBA" id="ARBA00048305"/>
    </source>
</evidence>
<dbReference type="SUPFAM" id="SSF46977">
    <property type="entry name" value="Succinate dehydrogenase/fumarate reductase flavoprotein C-terminal domain"/>
    <property type="match status" value="1"/>
</dbReference>
<dbReference type="Gene3D" id="1.20.58.100">
    <property type="entry name" value="Fumarate reductase/succinate dehydrogenase flavoprotein-like, C-terminal domain"/>
    <property type="match status" value="1"/>
</dbReference>
<comment type="catalytic activity">
    <reaction evidence="9">
        <text>L-aspartate + O2 = iminosuccinate + H2O2</text>
        <dbReference type="Rhea" id="RHEA:25876"/>
        <dbReference type="ChEBI" id="CHEBI:15379"/>
        <dbReference type="ChEBI" id="CHEBI:16240"/>
        <dbReference type="ChEBI" id="CHEBI:29991"/>
        <dbReference type="ChEBI" id="CHEBI:77875"/>
        <dbReference type="EC" id="1.4.3.16"/>
    </reaction>
    <physiologicalReaction direction="left-to-right" evidence="9">
        <dbReference type="Rhea" id="RHEA:25877"/>
    </physiologicalReaction>
</comment>
<dbReference type="Pfam" id="PF02910">
    <property type="entry name" value="Succ_DH_flav_C"/>
    <property type="match status" value="1"/>
</dbReference>
<accession>A0A1H3WX43</accession>
<protein>
    <recommendedName>
        <fullName evidence="4 10">L-aspartate oxidase</fullName>
        <ecNumber evidence="4 10">1.4.3.16</ecNumber>
    </recommendedName>
</protein>
<comment type="similarity">
    <text evidence="3 12">Belongs to the FAD-dependent oxidoreductase 2 family. NadB subfamily.</text>
</comment>
<evidence type="ECO:0000256" key="2">
    <source>
        <dbReference type="ARBA" id="ARBA00004950"/>
    </source>
</evidence>
<dbReference type="EC" id="1.4.3.16" evidence="4 10"/>
<proteinExistence type="inferred from homology"/>
<dbReference type="PANTHER" id="PTHR42716:SF2">
    <property type="entry name" value="L-ASPARTATE OXIDASE, CHLOROPLASTIC"/>
    <property type="match status" value="1"/>
</dbReference>
<evidence type="ECO:0000313" key="16">
    <source>
        <dbReference type="Proteomes" id="UP000199041"/>
    </source>
</evidence>
<feature type="domain" description="FAD-dependent oxidoreductase 2 FAD-binding" evidence="13">
    <location>
        <begin position="4"/>
        <end position="393"/>
    </location>
</feature>
<evidence type="ECO:0000256" key="11">
    <source>
        <dbReference type="PIRSR" id="PIRSR000171-1"/>
    </source>
</evidence>
<dbReference type="RefSeq" id="WP_091394451.1">
    <property type="nucleotide sequence ID" value="NZ_FNQY01000004.1"/>
</dbReference>
<dbReference type="GO" id="GO:0005737">
    <property type="term" value="C:cytoplasm"/>
    <property type="evidence" value="ECO:0007669"/>
    <property type="project" value="UniProtKB-SubCell"/>
</dbReference>
<dbReference type="InterPro" id="IPR005288">
    <property type="entry name" value="NadB"/>
</dbReference>
<dbReference type="GO" id="GO:0008734">
    <property type="term" value="F:L-aspartate oxidase activity"/>
    <property type="evidence" value="ECO:0007669"/>
    <property type="project" value="UniProtKB-UniRule"/>
</dbReference>
<sequence>MTTDLLVIGSGIAGLTFAIKAAKALPDKEILVLTKAPSPEETNTNYAQGGVAGVWDFAKDSFDKHIEDTLIAGDGLCDPRAVEVVVKEGPDRIREIIGYGTRFDKNDDGDYNLGREGGHSEFRILHHKDVTGKEIERALIAEAERHNNIRMLDEYYVVELLTQHHLGYLVTKSSKDITCYGVYALNRNTNSIEKILASATLLATGGCGQAYRTTTNPRVATGDGVAMSYRAKGRIENMEFIQFHPTALFEPGVSPAFLITEAVRGEGGVLRNHKGEAFMEKYDPRKDLAPRDIVARAIDSEMKKHGTQHVYLDCSPIEREKFMQHFPNIYEHCKNIGIDVFKDGIPVAPAAHYSCGGVKTDLHGRTSIQHLYACGECSSTGLHGANRLASNSLLEAMVFAHRAFEDVLAQYQEGSLQKFNQEMASLTLPDWDALGTSEPKEMILITQSVKELEQIMSDYVGIVRTNVRLERAMRRLDLLFEETEALYKQAQVSPQLCQLRNLITVGYLIVKGAQFRQESRGLHFNTDYPEKSDLLQSVIL</sequence>
<dbReference type="Gene3D" id="3.90.700.10">
    <property type="entry name" value="Succinate dehydrogenase/fumarate reductase flavoprotein, catalytic domain"/>
    <property type="match status" value="1"/>
</dbReference>
<dbReference type="PIRSF" id="PIRSF000171">
    <property type="entry name" value="SDHA_APRA_LASPO"/>
    <property type="match status" value="1"/>
</dbReference>
<dbReference type="GO" id="GO:0034628">
    <property type="term" value="P:'de novo' NAD+ biosynthetic process from L-aspartate"/>
    <property type="evidence" value="ECO:0007669"/>
    <property type="project" value="TreeGrafter"/>
</dbReference>
<dbReference type="AlphaFoldDB" id="A0A1H3WX43"/>
<dbReference type="SUPFAM" id="SSF51905">
    <property type="entry name" value="FAD/NAD(P)-binding domain"/>
    <property type="match status" value="1"/>
</dbReference>
<keyword evidence="7 12" id="KW-0274">FAD</keyword>
<dbReference type="InterPro" id="IPR036188">
    <property type="entry name" value="FAD/NAD-bd_sf"/>
</dbReference>
<evidence type="ECO:0000256" key="6">
    <source>
        <dbReference type="ARBA" id="ARBA00022642"/>
    </source>
</evidence>
<dbReference type="PANTHER" id="PTHR42716">
    <property type="entry name" value="L-ASPARTATE OXIDASE"/>
    <property type="match status" value="1"/>
</dbReference>
<keyword evidence="6 12" id="KW-0662">Pyridine nucleotide biosynthesis</keyword>
<dbReference type="OrthoDB" id="9806724at2"/>
<evidence type="ECO:0000259" key="13">
    <source>
        <dbReference type="Pfam" id="PF00890"/>
    </source>
</evidence>
<dbReference type="InterPro" id="IPR027477">
    <property type="entry name" value="Succ_DH/fumarate_Rdtase_cat_sf"/>
</dbReference>
<dbReference type="STRING" id="551991.SAMN05192529_10452"/>
<comment type="cofactor">
    <cofactor evidence="1 12">
        <name>FAD</name>
        <dbReference type="ChEBI" id="CHEBI:57692"/>
    </cofactor>
</comment>
<evidence type="ECO:0000256" key="4">
    <source>
        <dbReference type="ARBA" id="ARBA00012173"/>
    </source>
</evidence>
<dbReference type="Gene3D" id="3.50.50.60">
    <property type="entry name" value="FAD/NAD(P)-binding domain"/>
    <property type="match status" value="1"/>
</dbReference>
<comment type="function">
    <text evidence="12">Catalyzes the oxidation of L-aspartate to iminoaspartate.</text>
</comment>
<dbReference type="InterPro" id="IPR015939">
    <property type="entry name" value="Fum_Rdtase/Succ_DH_flav-like_C"/>
</dbReference>
<dbReference type="FunFam" id="1.20.58.100:FF:000002">
    <property type="entry name" value="L-aspartate oxidase"/>
    <property type="match status" value="1"/>
</dbReference>
<evidence type="ECO:0000256" key="12">
    <source>
        <dbReference type="RuleBase" id="RU362049"/>
    </source>
</evidence>
<dbReference type="InterPro" id="IPR037099">
    <property type="entry name" value="Fum_R/Succ_DH_flav-like_C_sf"/>
</dbReference>
<keyword evidence="16" id="KW-1185">Reference proteome</keyword>
<feature type="active site" description="Proton acceptor" evidence="11">
    <location>
        <position position="291"/>
    </location>
</feature>
<dbReference type="UniPathway" id="UPA00253">
    <property type="reaction ID" value="UER00326"/>
</dbReference>
<dbReference type="SUPFAM" id="SSF56425">
    <property type="entry name" value="Succinate dehydrogenase/fumarate reductase flavoprotein, catalytic domain"/>
    <property type="match status" value="1"/>
</dbReference>
<evidence type="ECO:0000256" key="3">
    <source>
        <dbReference type="ARBA" id="ARBA00008562"/>
    </source>
</evidence>
<dbReference type="InterPro" id="IPR003953">
    <property type="entry name" value="FAD-dep_OxRdtase_2_FAD-bd"/>
</dbReference>
<organism evidence="15 16">
    <name type="scientific">Arachidicoccus rhizosphaerae</name>
    <dbReference type="NCBI Taxonomy" id="551991"/>
    <lineage>
        <taxon>Bacteria</taxon>
        <taxon>Pseudomonadati</taxon>
        <taxon>Bacteroidota</taxon>
        <taxon>Chitinophagia</taxon>
        <taxon>Chitinophagales</taxon>
        <taxon>Chitinophagaceae</taxon>
        <taxon>Arachidicoccus</taxon>
    </lineage>
</organism>
<keyword evidence="5 12" id="KW-0285">Flavoprotein</keyword>
<evidence type="ECO:0000256" key="5">
    <source>
        <dbReference type="ARBA" id="ARBA00022630"/>
    </source>
</evidence>